<dbReference type="Proteomes" id="UP000320735">
    <property type="component" value="Unassembled WGS sequence"/>
</dbReference>
<name>A0A5C6BLE4_9PLAN</name>
<dbReference type="Pfam" id="PF07626">
    <property type="entry name" value="PSD3"/>
    <property type="match status" value="1"/>
</dbReference>
<protein>
    <submittedName>
        <fullName evidence="8">Planctomycete cytochrome C</fullName>
    </submittedName>
</protein>
<keyword evidence="9" id="KW-1185">Reference proteome</keyword>
<comment type="caution">
    <text evidence="8">The sequence shown here is derived from an EMBL/GenBank/DDBJ whole genome shotgun (WGS) entry which is preliminary data.</text>
</comment>
<dbReference type="Pfam" id="PF13385">
    <property type="entry name" value="Laminin_G_3"/>
    <property type="match status" value="1"/>
</dbReference>
<evidence type="ECO:0000259" key="6">
    <source>
        <dbReference type="Pfam" id="PF07635"/>
    </source>
</evidence>
<evidence type="ECO:0000313" key="8">
    <source>
        <dbReference type="EMBL" id="TWU12572.1"/>
    </source>
</evidence>
<dbReference type="InterPro" id="IPR011429">
    <property type="entry name" value="Cyt_c_Planctomycete-type"/>
</dbReference>
<dbReference type="PANTHER" id="PTHR35889">
    <property type="entry name" value="CYCLOINULO-OLIGOSACCHARIDE FRUCTANOTRANSFERASE-RELATED"/>
    <property type="match status" value="1"/>
</dbReference>
<accession>A0A5C6BLE4</accession>
<organism evidence="8 9">
    <name type="scientific">Symmachiella macrocystis</name>
    <dbReference type="NCBI Taxonomy" id="2527985"/>
    <lineage>
        <taxon>Bacteria</taxon>
        <taxon>Pseudomonadati</taxon>
        <taxon>Planctomycetota</taxon>
        <taxon>Planctomycetia</taxon>
        <taxon>Planctomycetales</taxon>
        <taxon>Planctomycetaceae</taxon>
        <taxon>Symmachiella</taxon>
    </lineage>
</organism>
<dbReference type="RefSeq" id="WP_197532245.1">
    <property type="nucleotide sequence ID" value="NZ_SJPP01000001.1"/>
</dbReference>
<dbReference type="PANTHER" id="PTHR35889:SF3">
    <property type="entry name" value="F-BOX DOMAIN-CONTAINING PROTEIN"/>
    <property type="match status" value="1"/>
</dbReference>
<dbReference type="InterPro" id="IPR013320">
    <property type="entry name" value="ConA-like_dom_sf"/>
</dbReference>
<feature type="chain" id="PRO_5022838910" evidence="1">
    <location>
        <begin position="18"/>
        <end position="890"/>
    </location>
</feature>
<feature type="domain" description="DUF1588" evidence="4">
    <location>
        <begin position="690"/>
        <end position="785"/>
    </location>
</feature>
<dbReference type="Pfam" id="PF07627">
    <property type="entry name" value="PSCyt3"/>
    <property type="match status" value="1"/>
</dbReference>
<dbReference type="AlphaFoldDB" id="A0A5C6BLE4"/>
<dbReference type="InterPro" id="IPR013043">
    <property type="entry name" value="DUF1595"/>
</dbReference>
<feature type="domain" description="DUF1595" evidence="7">
    <location>
        <begin position="473"/>
        <end position="533"/>
    </location>
</feature>
<evidence type="ECO:0000259" key="5">
    <source>
        <dbReference type="Pfam" id="PF07631"/>
    </source>
</evidence>
<feature type="domain" description="DUF1585" evidence="2">
    <location>
        <begin position="808"/>
        <end position="875"/>
    </location>
</feature>
<dbReference type="Pfam" id="PF07631">
    <property type="entry name" value="PSD4"/>
    <property type="match status" value="1"/>
</dbReference>
<keyword evidence="1" id="KW-0732">Signal</keyword>
<evidence type="ECO:0000259" key="3">
    <source>
        <dbReference type="Pfam" id="PF07626"/>
    </source>
</evidence>
<sequence precursor="true">MRSISCLLLLTACFAVAPTFSGAEEKTGAAEESSTADQGERVKRDLRALYTFSAGKGDIVRDQSGVRPQLDLRIEKLPAVKWKSGGLLIRSATKLRSVAPAKKLIATIKRTGQVTVEAWIVPANDRQSGPARIVSLSANPSGRNVTLGQDGKRYDVRLRTTATSGNGQPSTSTDKGVVKTKLTHVVYTRDIAGNARIYINGKENVAKKVDGQFSNWSNDDHLTLANESTGGRPWLGTLQLAALYSRALSEKEIEQNFLAGPGVVDAAPLTAENHQSQIFANQVAPLLAKQCLDCHDSFAKKGGLDLSRLASALAGGENGKAIVPGNSAESLLWDQIESDAMPPEGEPLTAEQKKLLRQWIDDGAHWSVDLIDPAVYANNSPNGAVWLQRLTVSEYIATVREAVGVDISQEAREILPPDLRADGFSNTAYNLSVDFKHVEAYARLAEVIVSRMDVLKFARKFSKSKKLSTDSTMRKFVAKMGKRLLRGPLDEREITNYSGIATTVASTGGDYEEAVSYLIEAMLQSPRFMYRVENQQGDGTAWPVGGYELASRLSYILWGGPPDKELFRAAEAGELGNQAAIEKQVQRMLDDPRAINRSLQFVTEWLDLERLENLRPNRERFPKWNDALAADMRDETLAFFKEVAWTQKRPLADLFNAQVTFATPELAEYYGIEPQGPGLERYDLTAVAPRGGLLTQGSVLTMGGDDASMVTRGLFVLKDVLRGMVKSPPPGLDTTPVPSSPGLSQRHIGEQRIANSACGGCHSKFEPLAFGLEKFDGLGAFHDKDEHGNELRSDGEVLFPGTAQPIKYQTSAELMDLLADSERVRETLTWKLTQFALGRPLGAADAQIVGDIDQAAQQNGGTYSALITAIVMSDLVQTTRTEATPTETKP</sequence>
<feature type="domain" description="Cytochrome C Planctomycete-type" evidence="6">
    <location>
        <begin position="291"/>
        <end position="345"/>
    </location>
</feature>
<dbReference type="InterPro" id="IPR013036">
    <property type="entry name" value="DUF1587"/>
</dbReference>
<evidence type="ECO:0000313" key="9">
    <source>
        <dbReference type="Proteomes" id="UP000320735"/>
    </source>
</evidence>
<dbReference type="InterPro" id="IPR013042">
    <property type="entry name" value="DUF1592"/>
</dbReference>
<feature type="domain" description="DUF1587" evidence="3">
    <location>
        <begin position="388"/>
        <end position="452"/>
    </location>
</feature>
<dbReference type="Pfam" id="PF07635">
    <property type="entry name" value="PSCyt1"/>
    <property type="match status" value="1"/>
</dbReference>
<gene>
    <name evidence="8" type="ORF">CA54_13960</name>
</gene>
<evidence type="ECO:0000256" key="1">
    <source>
        <dbReference type="SAM" id="SignalP"/>
    </source>
</evidence>
<dbReference type="EMBL" id="SJPP01000001">
    <property type="protein sequence ID" value="TWU12572.1"/>
    <property type="molecule type" value="Genomic_DNA"/>
</dbReference>
<dbReference type="Pfam" id="PF07637">
    <property type="entry name" value="PSD5"/>
    <property type="match status" value="1"/>
</dbReference>
<dbReference type="InterPro" id="IPR011478">
    <property type="entry name" value="DUF1585"/>
</dbReference>
<feature type="domain" description="DUF1592" evidence="5">
    <location>
        <begin position="546"/>
        <end position="672"/>
    </location>
</feature>
<evidence type="ECO:0000259" key="4">
    <source>
        <dbReference type="Pfam" id="PF07627"/>
    </source>
</evidence>
<dbReference type="Gene3D" id="2.60.120.200">
    <property type="match status" value="1"/>
</dbReference>
<dbReference type="InterPro" id="IPR013039">
    <property type="entry name" value="DUF1588"/>
</dbReference>
<feature type="signal peptide" evidence="1">
    <location>
        <begin position="1"/>
        <end position="17"/>
    </location>
</feature>
<evidence type="ECO:0000259" key="2">
    <source>
        <dbReference type="Pfam" id="PF07624"/>
    </source>
</evidence>
<dbReference type="SUPFAM" id="SSF49899">
    <property type="entry name" value="Concanavalin A-like lectins/glucanases"/>
    <property type="match status" value="1"/>
</dbReference>
<dbReference type="Pfam" id="PF07624">
    <property type="entry name" value="PSD2"/>
    <property type="match status" value="1"/>
</dbReference>
<proteinExistence type="predicted"/>
<evidence type="ECO:0000259" key="7">
    <source>
        <dbReference type="Pfam" id="PF07637"/>
    </source>
</evidence>
<reference evidence="8 9" key="1">
    <citation type="submission" date="2019-02" db="EMBL/GenBank/DDBJ databases">
        <title>Deep-cultivation of Planctomycetes and their phenomic and genomic characterization uncovers novel biology.</title>
        <authorList>
            <person name="Wiegand S."/>
            <person name="Jogler M."/>
            <person name="Boedeker C."/>
            <person name="Pinto D."/>
            <person name="Vollmers J."/>
            <person name="Rivas-Marin E."/>
            <person name="Kohn T."/>
            <person name="Peeters S.H."/>
            <person name="Heuer A."/>
            <person name="Rast P."/>
            <person name="Oberbeckmann S."/>
            <person name="Bunk B."/>
            <person name="Jeske O."/>
            <person name="Meyerdierks A."/>
            <person name="Storesund J.E."/>
            <person name="Kallscheuer N."/>
            <person name="Luecker S."/>
            <person name="Lage O.M."/>
            <person name="Pohl T."/>
            <person name="Merkel B.J."/>
            <person name="Hornburger P."/>
            <person name="Mueller R.-W."/>
            <person name="Bruemmer F."/>
            <person name="Labrenz M."/>
            <person name="Spormann A.M."/>
            <person name="Op Den Camp H."/>
            <person name="Overmann J."/>
            <person name="Amann R."/>
            <person name="Jetten M.S.M."/>
            <person name="Mascher T."/>
            <person name="Medema M.H."/>
            <person name="Devos D.P."/>
            <person name="Kaster A.-K."/>
            <person name="Ovreas L."/>
            <person name="Rohde M."/>
            <person name="Galperin M.Y."/>
            <person name="Jogler C."/>
        </authorList>
    </citation>
    <scope>NUCLEOTIDE SEQUENCE [LARGE SCALE GENOMIC DNA]</scope>
    <source>
        <strain evidence="8 9">CA54</strain>
    </source>
</reference>